<gene>
    <name evidence="2" type="ORF">Ctob_012318</name>
</gene>
<feature type="region of interest" description="Disordered" evidence="1">
    <location>
        <begin position="109"/>
        <end position="143"/>
    </location>
</feature>
<evidence type="ECO:0000313" key="3">
    <source>
        <dbReference type="Proteomes" id="UP000037460"/>
    </source>
</evidence>
<feature type="compositionally biased region" description="Basic and acidic residues" evidence="1">
    <location>
        <begin position="134"/>
        <end position="143"/>
    </location>
</feature>
<evidence type="ECO:0000256" key="1">
    <source>
        <dbReference type="SAM" id="MobiDB-lite"/>
    </source>
</evidence>
<reference evidence="3" key="1">
    <citation type="journal article" date="2015" name="PLoS Genet.">
        <title>Genome Sequence and Transcriptome Analyses of Chrysochromulina tobin: Metabolic Tools for Enhanced Algal Fitness in the Prominent Order Prymnesiales (Haptophyceae).</title>
        <authorList>
            <person name="Hovde B.T."/>
            <person name="Deodato C.R."/>
            <person name="Hunsperger H.M."/>
            <person name="Ryken S.A."/>
            <person name="Yost W."/>
            <person name="Jha R.K."/>
            <person name="Patterson J."/>
            <person name="Monnat R.J. Jr."/>
            <person name="Barlow S.B."/>
            <person name="Starkenburg S.R."/>
            <person name="Cattolico R.A."/>
        </authorList>
    </citation>
    <scope>NUCLEOTIDE SEQUENCE</scope>
    <source>
        <strain evidence="3">CCMP291</strain>
    </source>
</reference>
<keyword evidence="3" id="KW-1185">Reference proteome</keyword>
<feature type="compositionally biased region" description="Basic and acidic residues" evidence="1">
    <location>
        <begin position="67"/>
        <end position="77"/>
    </location>
</feature>
<dbReference type="Proteomes" id="UP000037460">
    <property type="component" value="Unassembled WGS sequence"/>
</dbReference>
<dbReference type="EMBL" id="JWZX01000314">
    <property type="protein sequence ID" value="KOO53249.1"/>
    <property type="molecule type" value="Genomic_DNA"/>
</dbReference>
<name>A0A0M0LQD3_9EUKA</name>
<dbReference type="AlphaFoldDB" id="A0A0M0LQD3"/>
<accession>A0A0M0LQD3</accession>
<feature type="region of interest" description="Disordered" evidence="1">
    <location>
        <begin position="57"/>
        <end position="86"/>
    </location>
</feature>
<proteinExistence type="predicted"/>
<evidence type="ECO:0000313" key="2">
    <source>
        <dbReference type="EMBL" id="KOO53249.1"/>
    </source>
</evidence>
<comment type="caution">
    <text evidence="2">The sequence shown here is derived from an EMBL/GenBank/DDBJ whole genome shotgun (WGS) entry which is preliminary data.</text>
</comment>
<protein>
    <submittedName>
        <fullName evidence="2">Uncharacterized protein</fullName>
    </submittedName>
</protein>
<feature type="compositionally biased region" description="Basic and acidic residues" evidence="1">
    <location>
        <begin position="109"/>
        <end position="124"/>
    </location>
</feature>
<sequence length="143" mass="15966">MRQILDAIGSEARMQRSRAIYVCVGSDLKPRDREVLGNRTSWGAALLRRPTLLAEDAEDEAAARAGSSEHSKEDDGRYSIPGSGVVRRKMGAHDTALWSEWLREVLREGDGGHHQTDDEDHQRVDPTTVSTIDSRGRWRPSSD</sequence>
<organism evidence="2 3">
    <name type="scientific">Chrysochromulina tobinii</name>
    <dbReference type="NCBI Taxonomy" id="1460289"/>
    <lineage>
        <taxon>Eukaryota</taxon>
        <taxon>Haptista</taxon>
        <taxon>Haptophyta</taxon>
        <taxon>Prymnesiophyceae</taxon>
        <taxon>Prymnesiales</taxon>
        <taxon>Chrysochromulinaceae</taxon>
        <taxon>Chrysochromulina</taxon>
    </lineage>
</organism>